<reference evidence="2" key="1">
    <citation type="submission" date="2024-07" db="EMBL/GenBank/DDBJ databases">
        <title>Identification and characteristics of an arsenic-resistant bacterial isolate, which belongs to a novel species.</title>
        <authorList>
            <person name="Juszczyk A."/>
            <person name="Kowalczyk A."/>
            <person name="Was K."/>
            <person name="Kosowicz W."/>
            <person name="Budzyn A."/>
            <person name="Latowski D."/>
        </authorList>
    </citation>
    <scope>NUCLEOTIDE SEQUENCE</scope>
    <source>
        <strain evidence="2">As8PL</strain>
    </source>
</reference>
<dbReference type="InterPro" id="IPR058887">
    <property type="entry name" value="YuzI-like"/>
</dbReference>
<dbReference type="EMBL" id="CP162551">
    <property type="protein sequence ID" value="XDI36325.1"/>
    <property type="molecule type" value="Genomic_DNA"/>
</dbReference>
<protein>
    <submittedName>
        <fullName evidence="2">Uncharacterized protein</fullName>
    </submittedName>
</protein>
<evidence type="ECO:0000256" key="1">
    <source>
        <dbReference type="SAM" id="Phobius"/>
    </source>
</evidence>
<proteinExistence type="predicted"/>
<organism evidence="2">
    <name type="scientific">Alkalihalophilus sp. As8PL</name>
    <dbReference type="NCBI Taxonomy" id="3237103"/>
    <lineage>
        <taxon>Bacteria</taxon>
        <taxon>Bacillati</taxon>
        <taxon>Bacillota</taxon>
        <taxon>Bacilli</taxon>
        <taxon>Bacillales</taxon>
        <taxon>Bacillaceae</taxon>
        <taxon>Alkalihalophilus</taxon>
    </lineage>
</organism>
<accession>A0AB39BQT5</accession>
<sequence length="72" mass="8191">MVRIFIMLVGFGFAVAGGVSLLAYLNILTLGYEFSYYMHFIATRPELYLFIIGVIMVIGSLAIPDRRERKNK</sequence>
<feature type="transmembrane region" description="Helical" evidence="1">
    <location>
        <begin position="47"/>
        <end position="64"/>
    </location>
</feature>
<keyword evidence="1" id="KW-1133">Transmembrane helix</keyword>
<evidence type="ECO:0000313" key="2">
    <source>
        <dbReference type="EMBL" id="XDI36325.1"/>
    </source>
</evidence>
<feature type="transmembrane region" description="Helical" evidence="1">
    <location>
        <begin position="5"/>
        <end position="27"/>
    </location>
</feature>
<dbReference type="AlphaFoldDB" id="A0AB39BQT5"/>
<keyword evidence="1" id="KW-0472">Membrane</keyword>
<gene>
    <name evidence="2" type="ORF">AB3N04_16715</name>
</gene>
<keyword evidence="1" id="KW-0812">Transmembrane</keyword>
<dbReference type="Pfam" id="PF26135">
    <property type="entry name" value="YuzI"/>
    <property type="match status" value="1"/>
</dbReference>
<name>A0AB39BQT5_9BACI</name>
<dbReference type="RefSeq" id="WP_047973627.1">
    <property type="nucleotide sequence ID" value="NZ_CP162551.1"/>
</dbReference>